<dbReference type="Pfam" id="PF00009">
    <property type="entry name" value="GTP_EFTU"/>
    <property type="match status" value="1"/>
</dbReference>
<dbReference type="InterPro" id="IPR057335">
    <property type="entry name" value="Beta-barrel_SelB"/>
</dbReference>
<feature type="region of interest" description="Disordered" evidence="4">
    <location>
        <begin position="273"/>
        <end position="302"/>
    </location>
</feature>
<dbReference type="EMBL" id="CADCUH010000199">
    <property type="protein sequence ID" value="CAA9366590.1"/>
    <property type="molecule type" value="Genomic_DNA"/>
</dbReference>
<organism evidence="6">
    <name type="scientific">uncultured Nocardioidaceae bacterium</name>
    <dbReference type="NCBI Taxonomy" id="253824"/>
    <lineage>
        <taxon>Bacteria</taxon>
        <taxon>Bacillati</taxon>
        <taxon>Actinomycetota</taxon>
        <taxon>Actinomycetes</taxon>
        <taxon>Propionibacteriales</taxon>
        <taxon>Nocardioidaceae</taxon>
        <taxon>environmental samples</taxon>
    </lineage>
</organism>
<dbReference type="Pfam" id="PF09107">
    <property type="entry name" value="WHD_3rd_SelB"/>
    <property type="match status" value="1"/>
</dbReference>
<reference evidence="6" key="1">
    <citation type="submission" date="2020-02" db="EMBL/GenBank/DDBJ databases">
        <authorList>
            <person name="Meier V. D."/>
        </authorList>
    </citation>
    <scope>NUCLEOTIDE SEQUENCE</scope>
    <source>
        <strain evidence="6">AVDCRST_MAG36</strain>
    </source>
</reference>
<keyword evidence="6" id="KW-0251">Elongation factor</keyword>
<dbReference type="Gene3D" id="3.40.50.300">
    <property type="entry name" value="P-loop containing nucleotide triphosphate hydrolases"/>
    <property type="match status" value="1"/>
</dbReference>
<dbReference type="GO" id="GO:0005829">
    <property type="term" value="C:cytosol"/>
    <property type="evidence" value="ECO:0007669"/>
    <property type="project" value="TreeGrafter"/>
</dbReference>
<name>A0A6J4MRC6_9ACTN</name>
<dbReference type="Pfam" id="PF25461">
    <property type="entry name" value="Beta-barrel_SelB"/>
    <property type="match status" value="1"/>
</dbReference>
<dbReference type="SUPFAM" id="SSF52540">
    <property type="entry name" value="P-loop containing nucleoside triphosphate hydrolases"/>
    <property type="match status" value="1"/>
</dbReference>
<gene>
    <name evidence="6" type="ORF">AVDCRST_MAG36-3138</name>
</gene>
<accession>A0A6J4MRC6</accession>
<dbReference type="GO" id="GO:0000049">
    <property type="term" value="F:tRNA binding"/>
    <property type="evidence" value="ECO:0007669"/>
    <property type="project" value="TreeGrafter"/>
</dbReference>
<dbReference type="CDD" id="cd04171">
    <property type="entry name" value="SelB"/>
    <property type="match status" value="1"/>
</dbReference>
<dbReference type="PROSITE" id="PS51722">
    <property type="entry name" value="G_TR_2"/>
    <property type="match status" value="1"/>
</dbReference>
<evidence type="ECO:0000256" key="4">
    <source>
        <dbReference type="SAM" id="MobiDB-lite"/>
    </source>
</evidence>
<evidence type="ECO:0000259" key="5">
    <source>
        <dbReference type="PROSITE" id="PS51722"/>
    </source>
</evidence>
<keyword evidence="1" id="KW-0547">Nucleotide-binding</keyword>
<feature type="domain" description="Tr-type G" evidence="5">
    <location>
        <begin position="1"/>
        <end position="168"/>
    </location>
</feature>
<dbReference type="InterPro" id="IPR009000">
    <property type="entry name" value="Transl_B-barrel_sf"/>
</dbReference>
<dbReference type="InterPro" id="IPR050543">
    <property type="entry name" value="eIF2G"/>
</dbReference>
<dbReference type="GO" id="GO:0001514">
    <property type="term" value="P:selenocysteine incorporation"/>
    <property type="evidence" value="ECO:0007669"/>
    <property type="project" value="InterPro"/>
</dbReference>
<dbReference type="InterPro" id="IPR027417">
    <property type="entry name" value="P-loop_NTPase"/>
</dbReference>
<dbReference type="AlphaFoldDB" id="A0A6J4MRC6"/>
<dbReference type="SUPFAM" id="SSF46785">
    <property type="entry name" value="Winged helix' DNA-binding domain"/>
    <property type="match status" value="1"/>
</dbReference>
<dbReference type="PANTHER" id="PTHR42854">
    <property type="entry name" value="EUKARYOTIC TRANSLATION INITIATION FACTOR 2 SUBUNIT 3 FAMILY MEMBER"/>
    <property type="match status" value="1"/>
</dbReference>
<dbReference type="InterPro" id="IPR036390">
    <property type="entry name" value="WH_DNA-bd_sf"/>
</dbReference>
<dbReference type="GO" id="GO:0005525">
    <property type="term" value="F:GTP binding"/>
    <property type="evidence" value="ECO:0007669"/>
    <property type="project" value="UniProtKB-KW"/>
</dbReference>
<evidence type="ECO:0000256" key="2">
    <source>
        <dbReference type="ARBA" id="ARBA00022917"/>
    </source>
</evidence>
<dbReference type="GO" id="GO:0035368">
    <property type="term" value="F:selenocysteine insertion sequence binding"/>
    <property type="evidence" value="ECO:0007669"/>
    <property type="project" value="TreeGrafter"/>
</dbReference>
<keyword evidence="3" id="KW-0342">GTP-binding</keyword>
<evidence type="ECO:0000313" key="6">
    <source>
        <dbReference type="EMBL" id="CAA9366590.1"/>
    </source>
</evidence>
<dbReference type="GO" id="GO:0003746">
    <property type="term" value="F:translation elongation factor activity"/>
    <property type="evidence" value="ECO:0007669"/>
    <property type="project" value="UniProtKB-KW"/>
</dbReference>
<protein>
    <submittedName>
        <fullName evidence="6">Selenocysteine-specific translation elongation factor</fullName>
    </submittedName>
</protein>
<dbReference type="Gene3D" id="2.40.30.10">
    <property type="entry name" value="Translation factors"/>
    <property type="match status" value="1"/>
</dbReference>
<proteinExistence type="predicted"/>
<dbReference type="GO" id="GO:0003924">
    <property type="term" value="F:GTPase activity"/>
    <property type="evidence" value="ECO:0007669"/>
    <property type="project" value="InterPro"/>
</dbReference>
<evidence type="ECO:0000256" key="1">
    <source>
        <dbReference type="ARBA" id="ARBA00022741"/>
    </source>
</evidence>
<dbReference type="InterPro" id="IPR000795">
    <property type="entry name" value="T_Tr_GTP-bd_dom"/>
</dbReference>
<dbReference type="PANTHER" id="PTHR42854:SF3">
    <property type="entry name" value="EUKARYOTIC TRANSLATION INITIATION FACTOR 2 SUBUNIT 3-RELATED"/>
    <property type="match status" value="1"/>
</dbReference>
<dbReference type="InterPro" id="IPR036388">
    <property type="entry name" value="WH-like_DNA-bd_sf"/>
</dbReference>
<dbReference type="Gene3D" id="1.10.10.10">
    <property type="entry name" value="Winged helix-like DNA-binding domain superfamily/Winged helix DNA-binding domain"/>
    <property type="match status" value="1"/>
</dbReference>
<dbReference type="InterPro" id="IPR015191">
    <property type="entry name" value="SelB_WHD4"/>
</dbReference>
<keyword evidence="2" id="KW-0648">Protein biosynthesis</keyword>
<sequence length="606" mass="63217">MYVVATAGHVDHGKSSLVRALTGTDPDRLAAEKERGLTIELGYAWAPLPGGDRLAFVDVPGHERFLPTMLAGVGPVPAVLLVVAADDPWMPQAAEHLAVLDLLGVDHGVVAVTRADLADPAPMAARVRAEVDRTSLAGAPVLPVSAVTGSGLDELREALARTVAALPVPDPGADVRLWVDRCFTVKGAGTVVTGTLPAGRVVVGDLLGVPGSAQRPLRVRGVRTLGDAVPAVTGVARVALNLAGEHRELLDRHSVLVTPDAWHDADVVDVRLRAPTGDPAGDPSGDPSGDTTGSDPAPPQRPLLHVGAVAVGAHLRPLAGDLVRLTLERPLPLRTGDRAVLRDPGSRRVWGVTVLDPAPPPLRRRGAADARAGALATADGFPDLAAELSRRGLVHAELLRRTGVPVGGLPSGALRTPDGWLLSAERAAGLRERLHALVGAERDTPPTTTVLADRLGLPSARVVEALAAPPLQVRAGRVQLEGRAVSEDLPEDVRRGVELVTAELEEHPFAAPTADRLAEVGLTARGVTRAAGAGRLLHVGGGVVLLPGADRHAAGLLAELPQPFTTSEARARLGTTRRVVLPLLQLLDKRGMTRRLPDDRRSVTGR</sequence>
<evidence type="ECO:0000256" key="3">
    <source>
        <dbReference type="ARBA" id="ARBA00023134"/>
    </source>
</evidence>
<dbReference type="GO" id="GO:0016259">
    <property type="term" value="P:selenocysteine metabolic process"/>
    <property type="evidence" value="ECO:0007669"/>
    <property type="project" value="TreeGrafter"/>
</dbReference>
<dbReference type="SUPFAM" id="SSF50447">
    <property type="entry name" value="Translation proteins"/>
    <property type="match status" value="1"/>
</dbReference>